<dbReference type="RefSeq" id="WP_203684813.1">
    <property type="nucleotide sequence ID" value="NZ_BOMW01000089.1"/>
</dbReference>
<evidence type="ECO:0000313" key="3">
    <source>
        <dbReference type="Proteomes" id="UP000629619"/>
    </source>
</evidence>
<dbReference type="AlphaFoldDB" id="A0A919NEU5"/>
<feature type="compositionally biased region" description="Basic and acidic residues" evidence="1">
    <location>
        <begin position="340"/>
        <end position="350"/>
    </location>
</feature>
<comment type="caution">
    <text evidence="2">The sequence shown here is derived from an EMBL/GenBank/DDBJ whole genome shotgun (WGS) entry which is preliminary data.</text>
</comment>
<reference evidence="2" key="1">
    <citation type="submission" date="2021-01" db="EMBL/GenBank/DDBJ databases">
        <title>Whole genome shotgun sequence of Actinoplanes siamensis NBRC 109076.</title>
        <authorList>
            <person name="Komaki H."/>
            <person name="Tamura T."/>
        </authorList>
    </citation>
    <scope>NUCLEOTIDE SEQUENCE</scope>
    <source>
        <strain evidence="2">NBRC 109076</strain>
    </source>
</reference>
<proteinExistence type="predicted"/>
<evidence type="ECO:0000313" key="2">
    <source>
        <dbReference type="EMBL" id="GIF09512.1"/>
    </source>
</evidence>
<dbReference type="Pfam" id="PF04245">
    <property type="entry name" value="NA37"/>
    <property type="match status" value="1"/>
</dbReference>
<feature type="region of interest" description="Disordered" evidence="1">
    <location>
        <begin position="336"/>
        <end position="359"/>
    </location>
</feature>
<dbReference type="Proteomes" id="UP000629619">
    <property type="component" value="Unassembled WGS sequence"/>
</dbReference>
<dbReference type="GO" id="GO:0009295">
    <property type="term" value="C:nucleoid"/>
    <property type="evidence" value="ECO:0007669"/>
    <property type="project" value="InterPro"/>
</dbReference>
<evidence type="ECO:0000256" key="1">
    <source>
        <dbReference type="SAM" id="MobiDB-lite"/>
    </source>
</evidence>
<dbReference type="InterPro" id="IPR007358">
    <property type="entry name" value="Nucleoid_associated_NdpA"/>
</dbReference>
<protein>
    <recommendedName>
        <fullName evidence="4">Nucleoid-associated protein</fullName>
    </recommendedName>
</protein>
<gene>
    <name evidence="2" type="ORF">Asi03nite_70500</name>
</gene>
<accession>A0A919NEU5</accession>
<organism evidence="2 3">
    <name type="scientific">Actinoplanes siamensis</name>
    <dbReference type="NCBI Taxonomy" id="1223317"/>
    <lineage>
        <taxon>Bacteria</taxon>
        <taxon>Bacillati</taxon>
        <taxon>Actinomycetota</taxon>
        <taxon>Actinomycetes</taxon>
        <taxon>Micromonosporales</taxon>
        <taxon>Micromonosporaceae</taxon>
        <taxon>Actinoplanes</taxon>
    </lineage>
</organism>
<name>A0A919NEU5_9ACTN</name>
<dbReference type="EMBL" id="BOMW01000089">
    <property type="protein sequence ID" value="GIF09512.1"/>
    <property type="molecule type" value="Genomic_DNA"/>
</dbReference>
<keyword evidence="3" id="KW-1185">Reference proteome</keyword>
<evidence type="ECO:0008006" key="4">
    <source>
        <dbReference type="Google" id="ProtNLM"/>
    </source>
</evidence>
<sequence>MSASFRRLEVTQVIMHIVPKAKKGDDAAEPLQLSDAACNLQDGVREELQARMRLQLSSAGREVAQDPNTVSKVPGIISNFLTASGGDFVSTSRQLATALREVQTGINSGGMLLVADCRLSGVPGILIVKFEQERGLRAQPTNENGQKVFDMEYLRDLFLTSRSRVFKVGLFARSGMAEGMLNGWVADKQGASGRVAAFFLEDYLGCRHLEEPQEITKRFFETSFEWINTRVVNPSSRGRYAIAIMAEMQNQNPQLSTDRFAEVNMDADGDADDYSNYLESRNVPKMFNKDKGLIASRIDRMQFKFTSGAVVYFPLSALEDGSVDVEELDDMRTQITLVGEAKEARPRSDQSRPSASEAE</sequence>